<feature type="non-terminal residue" evidence="8">
    <location>
        <position position="1"/>
    </location>
</feature>
<feature type="non-terminal residue" evidence="8">
    <location>
        <position position="193"/>
    </location>
</feature>
<dbReference type="PANTHER" id="PTHR43856">
    <property type="entry name" value="CARDIOLIPIN HYDROLASE"/>
    <property type="match status" value="1"/>
</dbReference>
<evidence type="ECO:0000256" key="4">
    <source>
        <dbReference type="ARBA" id="ARBA00038012"/>
    </source>
</evidence>
<dbReference type="GO" id="GO:0016042">
    <property type="term" value="P:lipid catabolic process"/>
    <property type="evidence" value="ECO:0007669"/>
    <property type="project" value="UniProtKB-KW"/>
</dbReference>
<evidence type="ECO:0000313" key="8">
    <source>
        <dbReference type="EMBL" id="KAH8376764.1"/>
    </source>
</evidence>
<dbReference type="EMBL" id="JAJJHW010001127">
    <property type="protein sequence ID" value="KAH8376764.1"/>
    <property type="molecule type" value="Genomic_DNA"/>
</dbReference>
<evidence type="ECO:0000256" key="1">
    <source>
        <dbReference type="ARBA" id="ARBA00022801"/>
    </source>
</evidence>
<dbReference type="InterPro" id="IPR025202">
    <property type="entry name" value="PLD-like_dom"/>
</dbReference>
<evidence type="ECO:0000313" key="9">
    <source>
        <dbReference type="Proteomes" id="UP001200034"/>
    </source>
</evidence>
<dbReference type="Pfam" id="PF13091">
    <property type="entry name" value="PLDc_2"/>
    <property type="match status" value="1"/>
</dbReference>
<gene>
    <name evidence="8" type="ORF">KR093_001176</name>
</gene>
<name>A0AAD4K615_9MUSC</name>
<keyword evidence="1" id="KW-0378">Hydrolase</keyword>
<evidence type="ECO:0000256" key="6">
    <source>
        <dbReference type="ARBA" id="ARBA00043167"/>
    </source>
</evidence>
<dbReference type="AlphaFoldDB" id="A0AAD4K615"/>
<evidence type="ECO:0000259" key="7">
    <source>
        <dbReference type="Pfam" id="PF13091"/>
    </source>
</evidence>
<dbReference type="PANTHER" id="PTHR43856:SF1">
    <property type="entry name" value="MITOCHONDRIAL CARDIOLIPIN HYDROLASE"/>
    <property type="match status" value="1"/>
</dbReference>
<dbReference type="Gene3D" id="3.30.870.10">
    <property type="entry name" value="Endonuclease Chain A"/>
    <property type="match status" value="1"/>
</dbReference>
<dbReference type="InterPro" id="IPR051406">
    <property type="entry name" value="PLD_domain"/>
</dbReference>
<keyword evidence="3" id="KW-0443">Lipid metabolism</keyword>
<reference evidence="8" key="1">
    <citation type="journal article" date="2021" name="Mol. Ecol. Resour.">
        <title>Phylogenomic analyses of the genus Drosophila reveals genomic signals of climate adaptation.</title>
        <authorList>
            <person name="Li F."/>
            <person name="Rane R.V."/>
            <person name="Luria V."/>
            <person name="Xiong Z."/>
            <person name="Chen J."/>
            <person name="Li Z."/>
            <person name="Catullo R.A."/>
            <person name="Griffin P.C."/>
            <person name="Schiffer M."/>
            <person name="Pearce S."/>
            <person name="Lee S.F."/>
            <person name="McElroy K."/>
            <person name="Stocker A."/>
            <person name="Shirriffs J."/>
            <person name="Cockerell F."/>
            <person name="Coppin C."/>
            <person name="Sgro C.M."/>
            <person name="Karger A."/>
            <person name="Cain J.W."/>
            <person name="Weber J.A."/>
            <person name="Santpere G."/>
            <person name="Kirschner M.W."/>
            <person name="Hoffmann A.A."/>
            <person name="Oakeshott J.G."/>
            <person name="Zhang G."/>
        </authorList>
    </citation>
    <scope>NUCLEOTIDE SEQUENCE</scope>
    <source>
        <strain evidence="8">BGI-SZ-2011g</strain>
    </source>
</reference>
<evidence type="ECO:0000256" key="3">
    <source>
        <dbReference type="ARBA" id="ARBA00023098"/>
    </source>
</evidence>
<keyword evidence="9" id="KW-1185">Reference proteome</keyword>
<dbReference type="GO" id="GO:0034587">
    <property type="term" value="P:piRNA processing"/>
    <property type="evidence" value="ECO:0007669"/>
    <property type="project" value="TreeGrafter"/>
</dbReference>
<dbReference type="Proteomes" id="UP001200034">
    <property type="component" value="Unassembled WGS sequence"/>
</dbReference>
<dbReference type="GO" id="GO:0016891">
    <property type="term" value="F:RNA endonuclease activity producing 5'-phosphomonoesters, hydrolytic mechanism"/>
    <property type="evidence" value="ECO:0007669"/>
    <property type="project" value="TreeGrafter"/>
</dbReference>
<protein>
    <recommendedName>
        <fullName evidence="5">Mitochondrial cardiolipin hydrolase</fullName>
    </recommendedName>
    <alternativeName>
        <fullName evidence="6">Mitochondrial phospholipase</fullName>
    </alternativeName>
</protein>
<keyword evidence="2" id="KW-0442">Lipid degradation</keyword>
<evidence type="ECO:0000256" key="5">
    <source>
        <dbReference type="ARBA" id="ARBA00040549"/>
    </source>
</evidence>
<accession>A0AAD4K615</accession>
<comment type="similarity">
    <text evidence="4">Belongs to the phospholipase D family. MitoPLD/Zucchini subfamily.</text>
</comment>
<comment type="caution">
    <text evidence="8">The sequence shown here is derived from an EMBL/GenBank/DDBJ whole genome shotgun (WGS) entry which is preliminary data.</text>
</comment>
<proteinExistence type="inferred from homology"/>
<feature type="domain" description="Phospholipase D-like" evidence="7">
    <location>
        <begin position="45"/>
        <end position="188"/>
    </location>
</feature>
<organism evidence="8 9">
    <name type="scientific">Drosophila rubida</name>
    <dbReference type="NCBI Taxonomy" id="30044"/>
    <lineage>
        <taxon>Eukaryota</taxon>
        <taxon>Metazoa</taxon>
        <taxon>Ecdysozoa</taxon>
        <taxon>Arthropoda</taxon>
        <taxon>Hexapoda</taxon>
        <taxon>Insecta</taxon>
        <taxon>Pterygota</taxon>
        <taxon>Neoptera</taxon>
        <taxon>Endopterygota</taxon>
        <taxon>Diptera</taxon>
        <taxon>Brachycera</taxon>
        <taxon>Muscomorpha</taxon>
        <taxon>Ephydroidea</taxon>
        <taxon>Drosophilidae</taxon>
        <taxon>Drosophila</taxon>
    </lineage>
</organism>
<dbReference type="GO" id="GO:0005739">
    <property type="term" value="C:mitochondrion"/>
    <property type="evidence" value="ECO:0007669"/>
    <property type="project" value="TreeGrafter"/>
</dbReference>
<evidence type="ECO:0000256" key="2">
    <source>
        <dbReference type="ARBA" id="ARBA00022963"/>
    </source>
</evidence>
<sequence length="193" mass="22485">LCFEAICSAIKHLRYRSKNEEVKDVLIFNELTRTQDFPNSVMKKLISYIDQAQYSIDLAMYTFTNLQLFQALMEAHQRGVQLRIVTDLEMMTSTLTKMIDFKDRGFDIRCPASKVMMHHKFVLIDAPHAAIKVQLRKAKSNSYRSMLLSGSVNWTNQGFNGNWESCVVMSNNDNRLIVAYETEFERMWNTFTT</sequence>
<dbReference type="SUPFAM" id="SSF56024">
    <property type="entry name" value="Phospholipase D/nuclease"/>
    <property type="match status" value="1"/>
</dbReference>